<name>A0A3N5XX73_9ALTE</name>
<gene>
    <name evidence="4" type="ORF">DRW07_15885</name>
</gene>
<feature type="region of interest" description="Disordered" evidence="2">
    <location>
        <begin position="1"/>
        <end position="20"/>
    </location>
</feature>
<dbReference type="Proteomes" id="UP000275281">
    <property type="component" value="Unassembled WGS sequence"/>
</dbReference>
<dbReference type="PANTHER" id="PTHR38043:SF1">
    <property type="entry name" value="PROTEIN HEMX"/>
    <property type="match status" value="1"/>
</dbReference>
<accession>A0A3N5XX73</accession>
<dbReference type="PANTHER" id="PTHR38043">
    <property type="entry name" value="PROTEIN HEMX"/>
    <property type="match status" value="1"/>
</dbReference>
<evidence type="ECO:0000313" key="4">
    <source>
        <dbReference type="EMBL" id="RPJ65382.1"/>
    </source>
</evidence>
<dbReference type="AlphaFoldDB" id="A0A3N5XX73"/>
<feature type="coiled-coil region" evidence="1">
    <location>
        <begin position="100"/>
        <end position="127"/>
    </location>
</feature>
<keyword evidence="3" id="KW-0472">Membrane</keyword>
<keyword evidence="3" id="KW-1133">Transmembrane helix</keyword>
<organism evidence="4 5">
    <name type="scientific">Alteromonas sediminis</name>
    <dbReference type="NCBI Taxonomy" id="2259342"/>
    <lineage>
        <taxon>Bacteria</taxon>
        <taxon>Pseudomonadati</taxon>
        <taxon>Pseudomonadota</taxon>
        <taxon>Gammaproteobacteria</taxon>
        <taxon>Alteromonadales</taxon>
        <taxon>Alteromonadaceae</taxon>
        <taxon>Alteromonas/Salinimonas group</taxon>
        <taxon>Alteromonas</taxon>
    </lineage>
</organism>
<dbReference type="InterPro" id="IPR007470">
    <property type="entry name" value="HemX"/>
</dbReference>
<protein>
    <submittedName>
        <fullName evidence="4">Heme biosynthesis operon protein HemX</fullName>
    </submittedName>
</protein>
<dbReference type="Pfam" id="PF04375">
    <property type="entry name" value="HemX"/>
    <property type="match status" value="1"/>
</dbReference>
<reference evidence="4 5" key="1">
    <citation type="submission" date="2018-11" db="EMBL/GenBank/DDBJ databases">
        <authorList>
            <person name="Ye M.-Q."/>
            <person name="Du Z.-J."/>
        </authorList>
    </citation>
    <scope>NUCLEOTIDE SEQUENCE [LARGE SCALE GENOMIC DNA]</scope>
    <source>
        <strain evidence="4 5">U0105</strain>
    </source>
</reference>
<dbReference type="EMBL" id="RPOK01000005">
    <property type="protein sequence ID" value="RPJ65382.1"/>
    <property type="molecule type" value="Genomic_DNA"/>
</dbReference>
<keyword evidence="3" id="KW-0812">Transmembrane</keyword>
<evidence type="ECO:0000256" key="2">
    <source>
        <dbReference type="SAM" id="MobiDB-lite"/>
    </source>
</evidence>
<comment type="caution">
    <text evidence="4">The sequence shown here is derived from an EMBL/GenBank/DDBJ whole genome shotgun (WGS) entry which is preliminary data.</text>
</comment>
<keyword evidence="5" id="KW-1185">Reference proteome</keyword>
<sequence>MTEPELLPAQSDAAPNNPVHAKPRSRALLWTILAVNLLAVGVVAFAGYWFWASHYQALVQKVETQQVANVTVEALKDSQAMLSAEQQTLLQSQQTADNAVANVQSTLQQQAQSIAQLQAQIAALDNASTAQWLVAEAEYLTRMAGRKLWLEGDHRTAILLLQQADKRIAETANPALFPVRNSIAADIQRLEQINPVSTTSIALSLSGLISTVDNLPLNTLQLPESTLPDAEGVSEDISEWRQNLAKVWHAFKEGWIKVTPRHAPVEPIMSSAQMFLAKERVKLSLMQAQSAALKHQVTLYQQSLQQAVAALVEHFDMEAHQVTQFLSALANLQSNNVEKALPEALNSQQALESALKRMANSRQGSQAL</sequence>
<dbReference type="OrthoDB" id="5739852at2"/>
<feature type="transmembrane region" description="Helical" evidence="3">
    <location>
        <begin position="27"/>
        <end position="51"/>
    </location>
</feature>
<keyword evidence="1" id="KW-0175">Coiled coil</keyword>
<evidence type="ECO:0000313" key="5">
    <source>
        <dbReference type="Proteomes" id="UP000275281"/>
    </source>
</evidence>
<dbReference type="RefSeq" id="WP_124028929.1">
    <property type="nucleotide sequence ID" value="NZ_JBHRSN010000014.1"/>
</dbReference>
<proteinExistence type="predicted"/>
<evidence type="ECO:0000256" key="1">
    <source>
        <dbReference type="SAM" id="Coils"/>
    </source>
</evidence>
<evidence type="ECO:0000256" key="3">
    <source>
        <dbReference type="SAM" id="Phobius"/>
    </source>
</evidence>